<dbReference type="Pfam" id="PF05209">
    <property type="entry name" value="MinC_N"/>
    <property type="match status" value="1"/>
</dbReference>
<dbReference type="HAMAP" id="MF_00267">
    <property type="entry name" value="MinC"/>
    <property type="match status" value="1"/>
</dbReference>
<evidence type="ECO:0000313" key="10">
    <source>
        <dbReference type="Proteomes" id="UP000297890"/>
    </source>
</evidence>
<gene>
    <name evidence="6 9" type="primary">minC</name>
    <name evidence="9" type="ORF">E4680_03400</name>
</gene>
<dbReference type="InterPro" id="IPR016098">
    <property type="entry name" value="CAP/MinC_C"/>
</dbReference>
<dbReference type="PANTHER" id="PTHR34108">
    <property type="entry name" value="SEPTUM SITE-DETERMINING PROTEIN MINC"/>
    <property type="match status" value="1"/>
</dbReference>
<dbReference type="Gene3D" id="3.30.70.260">
    <property type="match status" value="1"/>
</dbReference>
<name>A0A4Z0FCT3_9GAMM</name>
<evidence type="ECO:0000256" key="2">
    <source>
        <dbReference type="ARBA" id="ARBA00022618"/>
    </source>
</evidence>
<dbReference type="RefSeq" id="WP_135280973.1">
    <property type="nucleotide sequence ID" value="NZ_SRIO01000003.1"/>
</dbReference>
<dbReference type="GO" id="GO:0051302">
    <property type="term" value="P:regulation of cell division"/>
    <property type="evidence" value="ECO:0007669"/>
    <property type="project" value="InterPro"/>
</dbReference>
<feature type="domain" description="Septum formation inhibitor MinC C-terminal" evidence="7">
    <location>
        <begin position="130"/>
        <end position="228"/>
    </location>
</feature>
<keyword evidence="3 6" id="KW-0717">Septation</keyword>
<keyword evidence="4 6" id="KW-0131">Cell cycle</keyword>
<dbReference type="GO" id="GO:1901891">
    <property type="term" value="P:regulation of cell septum assembly"/>
    <property type="evidence" value="ECO:0007669"/>
    <property type="project" value="InterPro"/>
</dbReference>
<dbReference type="InterPro" id="IPR007874">
    <property type="entry name" value="MinC_N"/>
</dbReference>
<comment type="subunit">
    <text evidence="6">Interacts with MinD and FtsZ.</text>
</comment>
<accession>A0A4Z0FCT3</accession>
<dbReference type="InterPro" id="IPR005526">
    <property type="entry name" value="Septum_form_inhib_MinC_C"/>
</dbReference>
<dbReference type="EMBL" id="SRIO01000003">
    <property type="protein sequence ID" value="TFZ83556.1"/>
    <property type="molecule type" value="Genomic_DNA"/>
</dbReference>
<evidence type="ECO:0000256" key="3">
    <source>
        <dbReference type="ARBA" id="ARBA00023210"/>
    </source>
</evidence>
<dbReference type="GO" id="GO:0000902">
    <property type="term" value="P:cell morphogenesis"/>
    <property type="evidence" value="ECO:0007669"/>
    <property type="project" value="InterPro"/>
</dbReference>
<evidence type="ECO:0000259" key="7">
    <source>
        <dbReference type="Pfam" id="PF03775"/>
    </source>
</evidence>
<keyword evidence="10" id="KW-1185">Reference proteome</keyword>
<organism evidence="9 10">
    <name type="scientific">Candidatus Macondimonas diazotrophica</name>
    <dbReference type="NCBI Taxonomy" id="2305248"/>
    <lineage>
        <taxon>Bacteria</taxon>
        <taxon>Pseudomonadati</taxon>
        <taxon>Pseudomonadota</taxon>
        <taxon>Gammaproteobacteria</taxon>
        <taxon>Chromatiales</taxon>
        <taxon>Ectothiorhodospiraceae</taxon>
        <taxon>Candidatus Macondimonas</taxon>
    </lineage>
</organism>
<evidence type="ECO:0000256" key="6">
    <source>
        <dbReference type="HAMAP-Rule" id="MF_00267"/>
    </source>
</evidence>
<dbReference type="NCBIfam" id="TIGR01222">
    <property type="entry name" value="minC"/>
    <property type="match status" value="1"/>
</dbReference>
<dbReference type="GO" id="GO:0000917">
    <property type="term" value="P:division septum assembly"/>
    <property type="evidence" value="ECO:0007669"/>
    <property type="project" value="UniProtKB-KW"/>
</dbReference>
<dbReference type="Proteomes" id="UP000297890">
    <property type="component" value="Unassembled WGS sequence"/>
</dbReference>
<proteinExistence type="inferred from homology"/>
<feature type="domain" description="Septum formation inhibitor MinC N-terminal" evidence="8">
    <location>
        <begin position="15"/>
        <end position="84"/>
    </location>
</feature>
<evidence type="ECO:0000256" key="5">
    <source>
        <dbReference type="ARBA" id="ARBA00025606"/>
    </source>
</evidence>
<keyword evidence="2 6" id="KW-0132">Cell division</keyword>
<comment type="caution">
    <text evidence="9">The sequence shown here is derived from an EMBL/GenBank/DDBJ whole genome shotgun (WGS) entry which is preliminary data.</text>
</comment>
<dbReference type="Pfam" id="PF03775">
    <property type="entry name" value="MinC_C"/>
    <property type="match status" value="1"/>
</dbReference>
<evidence type="ECO:0000256" key="4">
    <source>
        <dbReference type="ARBA" id="ARBA00023306"/>
    </source>
</evidence>
<dbReference type="InterPro" id="IPR013033">
    <property type="entry name" value="MinC"/>
</dbReference>
<dbReference type="InterPro" id="IPR036145">
    <property type="entry name" value="MinC_C_sf"/>
</dbReference>
<dbReference type="PANTHER" id="PTHR34108:SF1">
    <property type="entry name" value="SEPTUM SITE-DETERMINING PROTEIN MINC"/>
    <property type="match status" value="1"/>
</dbReference>
<protein>
    <recommendedName>
        <fullName evidence="6">Probable septum site-determining protein MinC</fullName>
    </recommendedName>
</protein>
<dbReference type="OrthoDB" id="9794530at2"/>
<dbReference type="AlphaFoldDB" id="A0A4Z0FCT3"/>
<reference evidence="9 10" key="1">
    <citation type="journal article" date="2019" name="ISME J.">
        <title>Candidatus Macondimonas diazotrophica, a novel gammaproteobacterial genus dominating crude-oil-contaminated coastal sediments.</title>
        <authorList>
            <person name="Karthikeyan S."/>
            <person name="Konstantinidis K."/>
        </authorList>
    </citation>
    <scope>NUCLEOTIDE SEQUENCE [LARGE SCALE GENOMIC DNA]</scope>
    <source>
        <strain evidence="9 10">KTK01</strain>
    </source>
</reference>
<dbReference type="SUPFAM" id="SSF63848">
    <property type="entry name" value="Cell-division inhibitor MinC, C-terminal domain"/>
    <property type="match status" value="1"/>
</dbReference>
<evidence type="ECO:0000256" key="1">
    <source>
        <dbReference type="ARBA" id="ARBA00006291"/>
    </source>
</evidence>
<comment type="similarity">
    <text evidence="1 6">Belongs to the MinC family.</text>
</comment>
<comment type="function">
    <text evidence="5 6">Cell division inhibitor that blocks the formation of polar Z ring septums. Rapidly oscillates between the poles of the cell to destabilize FtsZ filaments that have formed before they mature into polar Z rings. Prevents FtsZ polymerization.</text>
</comment>
<sequence length="231" mass="25065">MSMRSSAFPQTPSCELKGSGFTFTVLKVFDPTPERVVSDVRRRIDQAPGFFKGAPIIVDVQAVEQVAWTIAALVEALRALELIPIAIRGADPIHEQQARDLALGVLNETRSSAVDSQPKAVERNMPARLITEPVRSGQQVYAKSDLIVVGPVSHGAELLADGNIHVYGALRGRALAGLRGDRTARIFCRSLEAELISIAGYYRLADDLEPAQRGQPAQIHLDGENLHVQAL</sequence>
<dbReference type="Gene3D" id="2.160.20.70">
    <property type="match status" value="1"/>
</dbReference>
<evidence type="ECO:0000259" key="8">
    <source>
        <dbReference type="Pfam" id="PF05209"/>
    </source>
</evidence>
<evidence type="ECO:0000313" key="9">
    <source>
        <dbReference type="EMBL" id="TFZ83556.1"/>
    </source>
</evidence>